<evidence type="ECO:0000256" key="5">
    <source>
        <dbReference type="ARBA" id="ARBA00022927"/>
    </source>
</evidence>
<feature type="domain" description="Protein export membrane protein SecD/SecF C-terminal" evidence="10">
    <location>
        <begin position="225"/>
        <end position="393"/>
    </location>
</feature>
<evidence type="ECO:0000256" key="4">
    <source>
        <dbReference type="ARBA" id="ARBA00022692"/>
    </source>
</evidence>
<dbReference type="NCBIfam" id="TIGR01129">
    <property type="entry name" value="secD"/>
    <property type="match status" value="1"/>
</dbReference>
<evidence type="ECO:0000259" key="12">
    <source>
        <dbReference type="Pfam" id="PF22599"/>
    </source>
</evidence>
<sequence>MNRRRKNLLILAFVVILVGVSLYHILTISTRLGLDLRGGTRVILTAADETGEGVSEEKMEKAMLIIQERVDQLGVSEPEINRVIGTGSIVVALPDVADPQKAIDIIGKTAQLEFRILEEFDEEDKPVFGSVLMRGDMLRDASAGYDPDGKIIVSMTFTPEGADRFYEITSQNVDRRLAIVLDGEMKSAPVIKTAIRGDAVIENIDSLEEAKNIALVLKTGALPVNLEVEEVRVISATLGLDSLQQGIRAGIIGIILVILFMLVYYAGLGGVVFAALVIYGVLFWGVLVGLRAALTLPGIAGMILTIGMAVDANIIIYERIKEEIRKGKTIRTSIAEGFKHGLRAILDANVTTLTTAAVLFYFGTGPIRGFATTLSLGVLISMFTALVFTRSLLELLVDFKAFLRPGFFGVRKQVT</sequence>
<keyword evidence="6 9" id="KW-1133">Transmembrane helix</keyword>
<dbReference type="HAMAP" id="MF_01463_B">
    <property type="entry name" value="SecD_B"/>
    <property type="match status" value="1"/>
</dbReference>
<dbReference type="EMBL" id="BLSA01000007">
    <property type="protein sequence ID" value="GFP31798.1"/>
    <property type="molecule type" value="Genomic_DNA"/>
</dbReference>
<dbReference type="GO" id="GO:0015450">
    <property type="term" value="F:protein-transporting ATPase activity"/>
    <property type="evidence" value="ECO:0007669"/>
    <property type="project" value="InterPro"/>
</dbReference>
<evidence type="ECO:0000256" key="3">
    <source>
        <dbReference type="ARBA" id="ARBA00022475"/>
    </source>
</evidence>
<dbReference type="AlphaFoldDB" id="A0A6V8PHT4"/>
<dbReference type="GO" id="GO:0005886">
    <property type="term" value="C:plasma membrane"/>
    <property type="evidence" value="ECO:0007669"/>
    <property type="project" value="UniProtKB-SubCell"/>
</dbReference>
<dbReference type="SUPFAM" id="SSF82866">
    <property type="entry name" value="Multidrug efflux transporter AcrB transmembrane domain"/>
    <property type="match status" value="1"/>
</dbReference>
<feature type="domain" description="SecDF P1 head subdomain" evidence="12">
    <location>
        <begin position="130"/>
        <end position="224"/>
    </location>
</feature>
<dbReference type="InterPro" id="IPR048634">
    <property type="entry name" value="SecD_SecF_C"/>
</dbReference>
<evidence type="ECO:0000256" key="7">
    <source>
        <dbReference type="ARBA" id="ARBA00023010"/>
    </source>
</evidence>
<organism evidence="13 14">
    <name type="scientific">Candidatus Hakubella thermalkaliphila</name>
    <dbReference type="NCBI Taxonomy" id="2754717"/>
    <lineage>
        <taxon>Bacteria</taxon>
        <taxon>Bacillati</taxon>
        <taxon>Actinomycetota</taxon>
        <taxon>Actinomycetota incertae sedis</taxon>
        <taxon>Candidatus Hakubellales</taxon>
        <taxon>Candidatus Hakubellaceae</taxon>
        <taxon>Candidatus Hakubella</taxon>
    </lineage>
</organism>
<gene>
    <name evidence="9" type="primary">secD</name>
    <name evidence="13" type="ORF">HKBW3S42_00104</name>
</gene>
<dbReference type="NCBIfam" id="TIGR00916">
    <property type="entry name" value="2A0604s01"/>
    <property type="match status" value="1"/>
</dbReference>
<keyword evidence="7 9" id="KW-0811">Translocation</keyword>
<comment type="function">
    <text evidence="9">Part of the Sec protein translocase complex. Interacts with the SecYEG preprotein conducting channel. SecDF uses the proton motive force (PMF) to complete protein translocation after the ATP-dependent function of SecA.</text>
</comment>
<evidence type="ECO:0000313" key="13">
    <source>
        <dbReference type="EMBL" id="GFP31798.1"/>
    </source>
</evidence>
<dbReference type="PANTHER" id="PTHR30081">
    <property type="entry name" value="PROTEIN-EXPORT MEMBRANE PROTEIN SEC"/>
    <property type="match status" value="1"/>
</dbReference>
<feature type="transmembrane region" description="Helical" evidence="9">
    <location>
        <begin position="374"/>
        <end position="393"/>
    </location>
</feature>
<comment type="subcellular location">
    <subcellularLocation>
        <location evidence="1 9">Cell membrane</location>
        <topology evidence="1 9">Multi-pass membrane protein</topology>
    </subcellularLocation>
</comment>
<evidence type="ECO:0000256" key="2">
    <source>
        <dbReference type="ARBA" id="ARBA00022448"/>
    </source>
</evidence>
<evidence type="ECO:0000313" key="14">
    <source>
        <dbReference type="Proteomes" id="UP000568877"/>
    </source>
</evidence>
<dbReference type="Proteomes" id="UP000568877">
    <property type="component" value="Unassembled WGS sequence"/>
</dbReference>
<evidence type="ECO:0000256" key="8">
    <source>
        <dbReference type="ARBA" id="ARBA00023136"/>
    </source>
</evidence>
<keyword evidence="8 9" id="KW-0472">Membrane</keyword>
<dbReference type="PANTHER" id="PTHR30081:SF1">
    <property type="entry name" value="PROTEIN TRANSLOCASE SUBUNIT SECD"/>
    <property type="match status" value="1"/>
</dbReference>
<feature type="domain" description="Protein translocase subunit SecDF P1" evidence="11">
    <location>
        <begin position="59"/>
        <end position="118"/>
    </location>
</feature>
<dbReference type="GO" id="GO:0006605">
    <property type="term" value="P:protein targeting"/>
    <property type="evidence" value="ECO:0007669"/>
    <property type="project" value="UniProtKB-UniRule"/>
</dbReference>
<reference evidence="13 14" key="1">
    <citation type="journal article" date="2020" name="Front. Microbiol.">
        <title>Single-cell genomics of novel Actinobacteria with the Wood-Ljungdahl pathway discovered in a serpentinizing system.</title>
        <authorList>
            <person name="Merino N."/>
            <person name="Kawai M."/>
            <person name="Boyd E.S."/>
            <person name="Colman D.R."/>
            <person name="McGlynn S.E."/>
            <person name="Nealson K.H."/>
            <person name="Kurokawa K."/>
            <person name="Hongoh Y."/>
        </authorList>
    </citation>
    <scope>NUCLEOTIDE SEQUENCE [LARGE SCALE GENOMIC DNA]</scope>
    <source>
        <strain evidence="13 14">S42</strain>
    </source>
</reference>
<evidence type="ECO:0000259" key="11">
    <source>
        <dbReference type="Pfam" id="PF21760"/>
    </source>
</evidence>
<dbReference type="FunFam" id="1.20.1640.10:FF:000004">
    <property type="entry name" value="Protein translocase subunit SecD"/>
    <property type="match status" value="1"/>
</dbReference>
<comment type="subunit">
    <text evidence="9">Forms a complex with SecF. Part of the essential Sec protein translocation apparatus which comprises SecA, SecYEG and auxiliary proteins SecDF. Other proteins may also be involved.</text>
</comment>
<dbReference type="GO" id="GO:0065002">
    <property type="term" value="P:intracellular protein transmembrane transport"/>
    <property type="evidence" value="ECO:0007669"/>
    <property type="project" value="UniProtKB-UniRule"/>
</dbReference>
<proteinExistence type="inferred from homology"/>
<dbReference type="GO" id="GO:0043952">
    <property type="term" value="P:protein transport by the Sec complex"/>
    <property type="evidence" value="ECO:0007669"/>
    <property type="project" value="UniProtKB-UniRule"/>
</dbReference>
<keyword evidence="3 9" id="KW-1003">Cell membrane</keyword>
<keyword evidence="2 9" id="KW-0813">Transport</keyword>
<feature type="transmembrane region" description="Helical" evidence="9">
    <location>
        <begin position="341"/>
        <end position="362"/>
    </location>
</feature>
<accession>A0A6V8PHT4</accession>
<comment type="similarity">
    <text evidence="9">Belongs to the SecD/SecF family. SecD subfamily.</text>
</comment>
<comment type="caution">
    <text evidence="9">Lacks conserved residue(s) required for the propagation of feature annotation.</text>
</comment>
<feature type="transmembrane region" description="Helical" evidence="9">
    <location>
        <begin position="246"/>
        <end position="265"/>
    </location>
</feature>
<keyword evidence="5 9" id="KW-0653">Protein transport</keyword>
<protein>
    <recommendedName>
        <fullName evidence="9">Protein translocase subunit SecD</fullName>
    </recommendedName>
</protein>
<dbReference type="InterPro" id="IPR048631">
    <property type="entry name" value="SecD_1st"/>
</dbReference>
<evidence type="ECO:0000256" key="6">
    <source>
        <dbReference type="ARBA" id="ARBA00022989"/>
    </source>
</evidence>
<evidence type="ECO:0000256" key="9">
    <source>
        <dbReference type="HAMAP-Rule" id="MF_01463"/>
    </source>
</evidence>
<feature type="transmembrane region" description="Helical" evidence="9">
    <location>
        <begin position="299"/>
        <end position="320"/>
    </location>
</feature>
<dbReference type="Pfam" id="PF22599">
    <property type="entry name" value="SecDF_P1_head"/>
    <property type="match status" value="1"/>
</dbReference>
<evidence type="ECO:0000259" key="10">
    <source>
        <dbReference type="Pfam" id="PF02355"/>
    </source>
</evidence>
<dbReference type="Pfam" id="PF21760">
    <property type="entry name" value="SecD_1st"/>
    <property type="match status" value="1"/>
</dbReference>
<feature type="transmembrane region" description="Helical" evidence="9">
    <location>
        <begin position="272"/>
        <end position="293"/>
    </location>
</feature>
<dbReference type="InterPro" id="IPR022813">
    <property type="entry name" value="SecD/SecF_arch_bac"/>
</dbReference>
<dbReference type="Gene3D" id="3.30.70.3220">
    <property type="match status" value="1"/>
</dbReference>
<dbReference type="InterPro" id="IPR055344">
    <property type="entry name" value="SecD_SecF_C_bact"/>
</dbReference>
<comment type="caution">
    <text evidence="13">The sequence shown here is derived from an EMBL/GenBank/DDBJ whole genome shotgun (WGS) entry which is preliminary data.</text>
</comment>
<keyword evidence="4 9" id="KW-0812">Transmembrane</keyword>
<dbReference type="Gene3D" id="1.20.1640.10">
    <property type="entry name" value="Multidrug efflux transporter AcrB transmembrane domain"/>
    <property type="match status" value="1"/>
</dbReference>
<dbReference type="Pfam" id="PF02355">
    <property type="entry name" value="SecD_SecF_C"/>
    <property type="match status" value="1"/>
</dbReference>
<dbReference type="InterPro" id="IPR054384">
    <property type="entry name" value="SecDF_P1_head"/>
</dbReference>
<dbReference type="InterPro" id="IPR005791">
    <property type="entry name" value="SecD"/>
</dbReference>
<evidence type="ECO:0000256" key="1">
    <source>
        <dbReference type="ARBA" id="ARBA00004651"/>
    </source>
</evidence>
<name>A0A6V8PHT4_9ACTN</name>